<sequence length="488" mass="55343">MALNGVMLQAFEWNLPSDGNHWNWLKNQAEYLKNIGVTAVWLPPASKGEGGINDVGYGIYDAWDLGEFQQKGAVRTKYGTKQELVSATRTLRSKGISVYADVVLNHRVGADVTEKVQVVEVDPENRLRDITAPHNINAWTKFDYPVRNGTYSRFQYNFQHFVGVDYNNANKRKAIYRILGENKYWSTEVDSEKGNYDYLLGADVNVKNTQVRKELEDWSLWMIETLKLDGFRIDAAKHIDRSFVRSLLTMIRSKVGRNFFSVAEYWKGNLSDLKDYLNRLGGITTLFDTALHYRLQAASLQGKNYDLRRILDNTLVKDNPSHAVTFIDNHDTQPGEALESWISDWFRPHAHALILLRKDGYPCLFYGDVYGLHRNGVRGPSATYVKSLLSVRRFKAWGGQVDYFDHPNTIGWVRQGDRAHPRSGLAVVLTNGEVGWKRMSLGVRFARKTFYNILAPKGLHPTPNVTIAGDGFGTFYAGGASIAVYVQA</sequence>
<organism evidence="1 2">
    <name type="scientific">Entomophthora muscae</name>
    <dbReference type="NCBI Taxonomy" id="34485"/>
    <lineage>
        <taxon>Eukaryota</taxon>
        <taxon>Fungi</taxon>
        <taxon>Fungi incertae sedis</taxon>
        <taxon>Zoopagomycota</taxon>
        <taxon>Entomophthoromycotina</taxon>
        <taxon>Entomophthoromycetes</taxon>
        <taxon>Entomophthorales</taxon>
        <taxon>Entomophthoraceae</taxon>
        <taxon>Entomophthora</taxon>
    </lineage>
</organism>
<dbReference type="EMBL" id="QTSX02000734">
    <property type="protein sequence ID" value="KAJ9086062.1"/>
    <property type="molecule type" value="Genomic_DNA"/>
</dbReference>
<evidence type="ECO:0000313" key="1">
    <source>
        <dbReference type="EMBL" id="KAJ9086062.1"/>
    </source>
</evidence>
<comment type="caution">
    <text evidence="1">The sequence shown here is derived from an EMBL/GenBank/DDBJ whole genome shotgun (WGS) entry which is preliminary data.</text>
</comment>
<protein>
    <submittedName>
        <fullName evidence="1">Uncharacterized protein</fullName>
    </submittedName>
</protein>
<reference evidence="1" key="1">
    <citation type="submission" date="2022-04" db="EMBL/GenBank/DDBJ databases">
        <title>Genome of the entomopathogenic fungus Entomophthora muscae.</title>
        <authorList>
            <person name="Elya C."/>
            <person name="Lovett B.R."/>
            <person name="Lee E."/>
            <person name="Macias A.M."/>
            <person name="Hajek A.E."/>
            <person name="De Bivort B.L."/>
            <person name="Kasson M.T."/>
            <person name="De Fine Licht H.H."/>
            <person name="Stajich J.E."/>
        </authorList>
    </citation>
    <scope>NUCLEOTIDE SEQUENCE</scope>
    <source>
        <strain evidence="1">Berkeley</strain>
    </source>
</reference>
<name>A0ACC2UGL0_9FUNG</name>
<gene>
    <name evidence="1" type="ORF">DSO57_1007998</name>
</gene>
<proteinExistence type="predicted"/>
<accession>A0ACC2UGL0</accession>
<evidence type="ECO:0000313" key="2">
    <source>
        <dbReference type="Proteomes" id="UP001165960"/>
    </source>
</evidence>
<keyword evidence="2" id="KW-1185">Reference proteome</keyword>
<dbReference type="Proteomes" id="UP001165960">
    <property type="component" value="Unassembled WGS sequence"/>
</dbReference>